<dbReference type="AlphaFoldDB" id="A0A1L7AD15"/>
<reference evidence="3 4" key="1">
    <citation type="submission" date="2016-05" db="EMBL/GenBank/DDBJ databases">
        <title>Complete Genome and Methylome Analysis of Psychrotrophic Bacterial Isolates from Antarctic Lake Untersee.</title>
        <authorList>
            <person name="Fomenkov A."/>
            <person name="Akimov V.N."/>
            <person name="Vasilyeva L.V."/>
            <person name="Andersen D."/>
            <person name="Vincze T."/>
            <person name="Roberts R.J."/>
        </authorList>
    </citation>
    <scope>NUCLEOTIDE SEQUENCE [LARGE SCALE GENOMIC DNA]</scope>
    <source>
        <strain evidence="3 4">U14-5</strain>
    </source>
</reference>
<evidence type="ECO:0000313" key="4">
    <source>
        <dbReference type="Proteomes" id="UP000185494"/>
    </source>
</evidence>
<feature type="region of interest" description="Disordered" evidence="2">
    <location>
        <begin position="112"/>
        <end position="137"/>
    </location>
</feature>
<sequence>MSRPGGRDPLAVLRRLRATEMEQAKRVFGDRLSRLATAERSAQAAEEALRREAALAAEPRDHTAWLPLGLRQRDDAMQAARRAEAAAEQARAALAAARASERAVERLQERWEDEAERHAAKAERQALDAAGLRGRTR</sequence>
<gene>
    <name evidence="3" type="ORF">RGI145_05670</name>
</gene>
<dbReference type="Proteomes" id="UP000185494">
    <property type="component" value="Chromosome 1"/>
</dbReference>
<evidence type="ECO:0000313" key="3">
    <source>
        <dbReference type="EMBL" id="APT56672.1"/>
    </source>
</evidence>
<keyword evidence="1" id="KW-0175">Coiled coil</keyword>
<dbReference type="STRING" id="257708.RGI145_05670"/>
<evidence type="ECO:0000256" key="1">
    <source>
        <dbReference type="SAM" id="Coils"/>
    </source>
</evidence>
<name>A0A1L7AD15_9PROT</name>
<accession>A0A1L7AD15</accession>
<dbReference type="EMBL" id="CP015583">
    <property type="protein sequence ID" value="APT56672.1"/>
    <property type="molecule type" value="Genomic_DNA"/>
</dbReference>
<proteinExistence type="predicted"/>
<organism evidence="3 4">
    <name type="scientific">Roseomonas gilardii</name>
    <dbReference type="NCBI Taxonomy" id="257708"/>
    <lineage>
        <taxon>Bacteria</taxon>
        <taxon>Pseudomonadati</taxon>
        <taxon>Pseudomonadota</taxon>
        <taxon>Alphaproteobacteria</taxon>
        <taxon>Acetobacterales</taxon>
        <taxon>Roseomonadaceae</taxon>
        <taxon>Roseomonas</taxon>
    </lineage>
</organism>
<evidence type="ECO:0000256" key="2">
    <source>
        <dbReference type="SAM" id="MobiDB-lite"/>
    </source>
</evidence>
<feature type="compositionally biased region" description="Basic and acidic residues" evidence="2">
    <location>
        <begin position="112"/>
        <end position="126"/>
    </location>
</feature>
<dbReference type="KEGG" id="rgi:RGI145_05670"/>
<protein>
    <recommendedName>
        <fullName evidence="5">Flagellar FliJ protein</fullName>
    </recommendedName>
</protein>
<feature type="coiled-coil region" evidence="1">
    <location>
        <begin position="35"/>
        <end position="110"/>
    </location>
</feature>
<evidence type="ECO:0008006" key="5">
    <source>
        <dbReference type="Google" id="ProtNLM"/>
    </source>
</evidence>
<dbReference type="RefSeq" id="WP_075797605.1">
    <property type="nucleotide sequence ID" value="NZ_CP015583.1"/>
</dbReference>